<proteinExistence type="predicted"/>
<dbReference type="PROSITE" id="PS00629">
    <property type="entry name" value="IMP_1"/>
    <property type="match status" value="1"/>
</dbReference>
<sequence>MKTEEETKMIFKHQLALEAFKKINSEALEIVAKWRAGKKDVIDKVNANGFHDVVTEVDLAIEELAEKVSKDLMPGIKVFGEESFKHDFSVTKEPFYIVIDPIDGTKEFVKGTSDWSISICAVENGIPVVSSVFMPDRREVFTAVKGSGTKLNGKLLTPSGNVPNEIAVSPRQIKDENIVKQILASVYKPVEVPALTPKICAILRGGVSAAAYFKQEGQSASLWDYAASVLLIKELGGNITSLTGEDLPFVGGNVIHQEGWLATNNPARHSELLLCLSGVVCI</sequence>
<feature type="binding site" evidence="4">
    <location>
        <position position="103"/>
    </location>
    <ligand>
        <name>Mg(2+)</name>
        <dbReference type="ChEBI" id="CHEBI:18420"/>
        <label>1</label>
        <note>catalytic</note>
    </ligand>
</feature>
<feature type="binding site" evidence="4">
    <location>
        <position position="224"/>
    </location>
    <ligand>
        <name>Mg(2+)</name>
        <dbReference type="ChEBI" id="CHEBI:18420"/>
        <label>1</label>
        <note>catalytic</note>
    </ligand>
</feature>
<evidence type="ECO:0000313" key="6">
    <source>
        <dbReference type="Proteomes" id="UP000034293"/>
    </source>
</evidence>
<keyword evidence="3 4" id="KW-0460">Magnesium</keyword>
<reference evidence="5 6" key="1">
    <citation type="journal article" date="2015" name="Nature">
        <title>rRNA introns, odd ribosomes, and small enigmatic genomes across a large radiation of phyla.</title>
        <authorList>
            <person name="Brown C.T."/>
            <person name="Hug L.A."/>
            <person name="Thomas B.C."/>
            <person name="Sharon I."/>
            <person name="Castelle C.J."/>
            <person name="Singh A."/>
            <person name="Wilkins M.J."/>
            <person name="Williams K.H."/>
            <person name="Banfield J.F."/>
        </authorList>
    </citation>
    <scope>NUCLEOTIDE SEQUENCE [LARGE SCALE GENOMIC DNA]</scope>
</reference>
<organism evidence="5 6">
    <name type="scientific">Candidatus Woesebacteria bacterium GW2011_GWA1_40_43</name>
    <dbReference type="NCBI Taxonomy" id="1618553"/>
    <lineage>
        <taxon>Bacteria</taxon>
        <taxon>Candidatus Woeseibacteriota</taxon>
    </lineage>
</organism>
<feature type="binding site" evidence="4">
    <location>
        <position position="100"/>
    </location>
    <ligand>
        <name>Mg(2+)</name>
        <dbReference type="ChEBI" id="CHEBI:18420"/>
        <label>1</label>
        <note>catalytic</note>
    </ligand>
</feature>
<dbReference type="InterPro" id="IPR020583">
    <property type="entry name" value="Inositol_monoP_metal-BS"/>
</dbReference>
<comment type="caution">
    <text evidence="5">The sequence shown here is derived from an EMBL/GenBank/DDBJ whole genome shotgun (WGS) entry which is preliminary data.</text>
</comment>
<dbReference type="GO" id="GO:0046854">
    <property type="term" value="P:phosphatidylinositol phosphate biosynthetic process"/>
    <property type="evidence" value="ECO:0007669"/>
    <property type="project" value="InterPro"/>
</dbReference>
<dbReference type="PANTHER" id="PTHR20854:SF4">
    <property type="entry name" value="INOSITOL-1-MONOPHOSPHATASE-RELATED"/>
    <property type="match status" value="1"/>
</dbReference>
<protein>
    <submittedName>
        <fullName evidence="5">Inositol monophosphatase</fullName>
    </submittedName>
</protein>
<dbReference type="EMBL" id="LBZA01000004">
    <property type="protein sequence ID" value="KKR64648.1"/>
    <property type="molecule type" value="Genomic_DNA"/>
</dbReference>
<dbReference type="Pfam" id="PF00459">
    <property type="entry name" value="Inositol_P"/>
    <property type="match status" value="1"/>
</dbReference>
<dbReference type="Proteomes" id="UP000034293">
    <property type="component" value="Unassembled WGS sequence"/>
</dbReference>
<dbReference type="GO" id="GO:0008934">
    <property type="term" value="F:inositol monophosphate 1-phosphatase activity"/>
    <property type="evidence" value="ECO:0007669"/>
    <property type="project" value="TreeGrafter"/>
</dbReference>
<keyword evidence="2" id="KW-0378">Hydrolase</keyword>
<name>A0A0G0SIH5_9BACT</name>
<feature type="binding site" evidence="4">
    <location>
        <position position="81"/>
    </location>
    <ligand>
        <name>Mg(2+)</name>
        <dbReference type="ChEBI" id="CHEBI:18420"/>
        <label>1</label>
        <note>catalytic</note>
    </ligand>
</feature>
<feature type="binding site" evidence="4">
    <location>
        <position position="102"/>
    </location>
    <ligand>
        <name>Mg(2+)</name>
        <dbReference type="ChEBI" id="CHEBI:18420"/>
        <label>1</label>
        <note>catalytic</note>
    </ligand>
</feature>
<dbReference type="PANTHER" id="PTHR20854">
    <property type="entry name" value="INOSITOL MONOPHOSPHATASE"/>
    <property type="match status" value="1"/>
</dbReference>
<evidence type="ECO:0000256" key="3">
    <source>
        <dbReference type="ARBA" id="ARBA00022842"/>
    </source>
</evidence>
<dbReference type="AlphaFoldDB" id="A0A0G0SIH5"/>
<dbReference type="SUPFAM" id="SSF56655">
    <property type="entry name" value="Carbohydrate phosphatase"/>
    <property type="match status" value="1"/>
</dbReference>
<dbReference type="GO" id="GO:0006020">
    <property type="term" value="P:inositol metabolic process"/>
    <property type="evidence" value="ECO:0007669"/>
    <property type="project" value="TreeGrafter"/>
</dbReference>
<dbReference type="GO" id="GO:0046872">
    <property type="term" value="F:metal ion binding"/>
    <property type="evidence" value="ECO:0007669"/>
    <property type="project" value="UniProtKB-KW"/>
</dbReference>
<dbReference type="Gene3D" id="3.40.190.80">
    <property type="match status" value="1"/>
</dbReference>
<dbReference type="PROSITE" id="PS00630">
    <property type="entry name" value="IMP_2"/>
    <property type="match status" value="1"/>
</dbReference>
<keyword evidence="1 4" id="KW-0479">Metal-binding</keyword>
<comment type="cofactor">
    <cofactor evidence="4">
        <name>Mg(2+)</name>
        <dbReference type="ChEBI" id="CHEBI:18420"/>
    </cofactor>
</comment>
<gene>
    <name evidence="5" type="ORF">UU02_C0004G0010</name>
</gene>
<dbReference type="GO" id="GO:0007165">
    <property type="term" value="P:signal transduction"/>
    <property type="evidence" value="ECO:0007669"/>
    <property type="project" value="TreeGrafter"/>
</dbReference>
<dbReference type="PRINTS" id="PR00377">
    <property type="entry name" value="IMPHPHTASES"/>
</dbReference>
<evidence type="ECO:0000256" key="1">
    <source>
        <dbReference type="ARBA" id="ARBA00022723"/>
    </source>
</evidence>
<dbReference type="InterPro" id="IPR020550">
    <property type="entry name" value="Inositol_monophosphatase_CS"/>
</dbReference>
<accession>A0A0G0SIH5</accession>
<evidence type="ECO:0000256" key="2">
    <source>
        <dbReference type="ARBA" id="ARBA00022801"/>
    </source>
</evidence>
<dbReference type="Gene3D" id="3.30.540.10">
    <property type="entry name" value="Fructose-1,6-Bisphosphatase, subunit A, domain 1"/>
    <property type="match status" value="1"/>
</dbReference>
<dbReference type="CDD" id="cd01637">
    <property type="entry name" value="IMPase_like"/>
    <property type="match status" value="1"/>
</dbReference>
<dbReference type="InterPro" id="IPR000760">
    <property type="entry name" value="Inositol_monophosphatase-like"/>
</dbReference>
<evidence type="ECO:0000313" key="5">
    <source>
        <dbReference type="EMBL" id="KKR64648.1"/>
    </source>
</evidence>
<evidence type="ECO:0000256" key="4">
    <source>
        <dbReference type="PIRSR" id="PIRSR600760-2"/>
    </source>
</evidence>